<organism evidence="5">
    <name type="scientific">Zea mays</name>
    <name type="common">Maize</name>
    <dbReference type="NCBI Taxonomy" id="4577"/>
    <lineage>
        <taxon>Eukaryota</taxon>
        <taxon>Viridiplantae</taxon>
        <taxon>Streptophyta</taxon>
        <taxon>Embryophyta</taxon>
        <taxon>Tracheophyta</taxon>
        <taxon>Spermatophyta</taxon>
        <taxon>Magnoliopsida</taxon>
        <taxon>Liliopsida</taxon>
        <taxon>Poales</taxon>
        <taxon>Poaceae</taxon>
        <taxon>PACMAD clade</taxon>
        <taxon>Panicoideae</taxon>
        <taxon>Andropogonodae</taxon>
        <taxon>Andropogoneae</taxon>
        <taxon>Tripsacinae</taxon>
        <taxon>Zea</taxon>
    </lineage>
</organism>
<dbReference type="GO" id="GO:0016765">
    <property type="term" value="F:transferase activity, transferring alkyl or aryl (other than methyl) groups"/>
    <property type="evidence" value="ECO:0007669"/>
    <property type="project" value="InterPro"/>
</dbReference>
<evidence type="ECO:0000313" key="5">
    <source>
        <dbReference type="EMBL" id="AQL01695.1"/>
    </source>
</evidence>
<comment type="similarity">
    <text evidence="1">Belongs to the UPP synthase family.</text>
</comment>
<evidence type="ECO:0000256" key="2">
    <source>
        <dbReference type="ARBA" id="ARBA00022679"/>
    </source>
</evidence>
<dbReference type="SUPFAM" id="SSF64005">
    <property type="entry name" value="Undecaprenyl diphosphate synthase"/>
    <property type="match status" value="1"/>
</dbReference>
<evidence type="ECO:0000256" key="4">
    <source>
        <dbReference type="SAM" id="MobiDB-lite"/>
    </source>
</evidence>
<dbReference type="KEGG" id="zma:103638008"/>
<dbReference type="PaxDb" id="4577-GRMZM2G093146_P01"/>
<feature type="compositionally biased region" description="Low complexity" evidence="4">
    <location>
        <begin position="40"/>
        <end position="56"/>
    </location>
</feature>
<dbReference type="EMBL" id="CM000785">
    <property type="protein sequence ID" value="AQL01695.1"/>
    <property type="molecule type" value="Genomic_DNA"/>
</dbReference>
<dbReference type="Gene3D" id="3.40.1180.10">
    <property type="entry name" value="Decaprenyl diphosphate synthase-like"/>
    <property type="match status" value="1"/>
</dbReference>
<feature type="coiled-coil region" evidence="3">
    <location>
        <begin position="77"/>
        <end position="111"/>
    </location>
</feature>
<dbReference type="HAMAP" id="MF_01139">
    <property type="entry name" value="ISPT"/>
    <property type="match status" value="1"/>
</dbReference>
<dbReference type="FunCoup" id="A0A1D6NU49">
    <property type="interactions" value="2827"/>
</dbReference>
<dbReference type="InParanoid" id="A0A1D6NU49"/>
<dbReference type="STRING" id="4577.A0A1D6NU49"/>
<sequence length="454" mass="51048">MSIISTARDRGKKTQKPNSLVPATRIFSSTAPTPEPLSPAPAMSSSTAPAPAAAMAVDDAEDDQLASMSTEDDIRASRLLDNEIRVLKDELQRTNLELESFKEKIKENQDKIKLNKQLPYLVGNFVEILEMNPEDEAKEDGANIDLDSQRKGKCVVLKTSTRQDPKAENPNEMVTAGVLSSLQNFLRKCLIASLSYGPMPKHIAFIMDGNRRYAKFRSMQEGAGHRMGFSTLIASLMYCYEMGVKYITVYAFSIDNFKRDPSEVESLMQLMEEKINELLENQSVINKIKCKINFWGNLDLLYEPVRLAAEKLMASTAGNTGLVFSICMPYNSTSEIVNAVSEVCAERMEMFQSEHIGDCNGHAANNGVRSEISVAELDRHMYSAGCPDPDIVIRTSGETRLSNFLLWQTTFSHLQNPDPLWPEFSFRHLVWAILQYQRVYPALEHNRKLAKKQL</sequence>
<dbReference type="PANTHER" id="PTHR10291">
    <property type="entry name" value="DEHYDRODOLICHYL DIPHOSPHATE SYNTHASE FAMILY MEMBER"/>
    <property type="match status" value="1"/>
</dbReference>
<feature type="region of interest" description="Disordered" evidence="4">
    <location>
        <begin position="1"/>
        <end position="70"/>
    </location>
</feature>
<dbReference type="InterPro" id="IPR036424">
    <property type="entry name" value="UPP_synth-like_sf"/>
</dbReference>
<dbReference type="PANTHER" id="PTHR10291:SF43">
    <property type="entry name" value="DEHYDRODOLICHYL DIPHOSPHATE SYNTHASE COMPLEX SUBUNIT DHDDS"/>
    <property type="match status" value="1"/>
</dbReference>
<dbReference type="OrthoDB" id="6416264at2759"/>
<name>A0A1D6NU49_MAIZE</name>
<evidence type="ECO:0000256" key="3">
    <source>
        <dbReference type="SAM" id="Coils"/>
    </source>
</evidence>
<dbReference type="eggNOG" id="KOG1602">
    <property type="taxonomic scope" value="Eukaryota"/>
</dbReference>
<proteinExistence type="inferred from homology"/>
<dbReference type="CDD" id="cd00475">
    <property type="entry name" value="Cis_IPPS"/>
    <property type="match status" value="1"/>
</dbReference>
<dbReference type="eggNOG" id="KOG0652">
    <property type="taxonomic scope" value="Eukaryota"/>
</dbReference>
<dbReference type="AlphaFoldDB" id="A0A1D6NU49"/>
<dbReference type="InterPro" id="IPR001441">
    <property type="entry name" value="UPP_synth-like"/>
</dbReference>
<reference evidence="5" key="1">
    <citation type="submission" date="2015-12" db="EMBL/GenBank/DDBJ databases">
        <title>Update maize B73 reference genome by single molecule sequencing technologies.</title>
        <authorList>
            <consortium name="Maize Genome Sequencing Project"/>
            <person name="Ware D."/>
        </authorList>
    </citation>
    <scope>NUCLEOTIDE SEQUENCE</scope>
    <source>
        <tissue evidence="5">Seedling</tissue>
    </source>
</reference>
<dbReference type="OMA" id="CAERRNI"/>
<evidence type="ECO:0000256" key="1">
    <source>
        <dbReference type="ARBA" id="ARBA00005432"/>
    </source>
</evidence>
<dbReference type="Pfam" id="PF01255">
    <property type="entry name" value="Prenyltransf"/>
    <property type="match status" value="1"/>
</dbReference>
<dbReference type="InterPro" id="IPR018520">
    <property type="entry name" value="UPP_synth-like_CS"/>
</dbReference>
<dbReference type="PROSITE" id="PS01066">
    <property type="entry name" value="UPP_SYNTHASE"/>
    <property type="match status" value="1"/>
</dbReference>
<accession>A0A1D6NU49</accession>
<dbReference type="SMR" id="A0A1D6NU49"/>
<protein>
    <submittedName>
        <fullName evidence="5">Dehydrodolichyl diphosphate synthase 6</fullName>
    </submittedName>
</protein>
<keyword evidence="2" id="KW-0808">Transferase</keyword>
<dbReference type="FunFam" id="3.40.1180.10:FF:000007">
    <property type="entry name" value="Alkyl transferase"/>
    <property type="match status" value="1"/>
</dbReference>
<gene>
    <name evidence="5" type="ORF">ZEAMMB73_Zm00001d045169</name>
</gene>
<dbReference type="NCBIfam" id="TIGR00055">
    <property type="entry name" value="uppS"/>
    <property type="match status" value="1"/>
</dbReference>
<keyword evidence="3" id="KW-0175">Coiled coil</keyword>
<dbReference type="ExpressionAtlas" id="A0A1D6NU49">
    <property type="expression patterns" value="baseline and differential"/>
</dbReference>